<name>A0A9Q9FDU3_9FIRM</name>
<evidence type="ECO:0000256" key="1">
    <source>
        <dbReference type="SAM" id="MobiDB-lite"/>
    </source>
</evidence>
<feature type="compositionally biased region" description="Polar residues" evidence="1">
    <location>
        <begin position="67"/>
        <end position="79"/>
    </location>
</feature>
<dbReference type="Proteomes" id="UP001058072">
    <property type="component" value="Chromosome"/>
</dbReference>
<protein>
    <recommendedName>
        <fullName evidence="4">Single-stranded DNA-binding protein</fullName>
    </recommendedName>
</protein>
<organism evidence="2 3">
    <name type="scientific">Turicibacter bilis</name>
    <dbReference type="NCBI Taxonomy" id="2735723"/>
    <lineage>
        <taxon>Bacteria</taxon>
        <taxon>Bacillati</taxon>
        <taxon>Bacillota</taxon>
        <taxon>Erysipelotrichia</taxon>
        <taxon>Erysipelotrichales</taxon>
        <taxon>Turicibacteraceae</taxon>
        <taxon>Turicibacter</taxon>
    </lineage>
</organism>
<proteinExistence type="predicted"/>
<feature type="region of interest" description="Disordered" evidence="1">
    <location>
        <begin position="58"/>
        <end position="86"/>
    </location>
</feature>
<dbReference type="InterPro" id="IPR012340">
    <property type="entry name" value="NA-bd_OB-fold"/>
</dbReference>
<evidence type="ECO:0000313" key="2">
    <source>
        <dbReference type="EMBL" id="UUF07648.1"/>
    </source>
</evidence>
<accession>A0A9Q9FDU3</accession>
<dbReference type="AlphaFoldDB" id="A0A9Q9FDU3"/>
<dbReference type="EMBL" id="CP071250">
    <property type="protein sequence ID" value="UUF07648.1"/>
    <property type="molecule type" value="Genomic_DNA"/>
</dbReference>
<evidence type="ECO:0000313" key="3">
    <source>
        <dbReference type="Proteomes" id="UP001058072"/>
    </source>
</evidence>
<dbReference type="SUPFAM" id="SSF50249">
    <property type="entry name" value="Nucleic acid-binding proteins"/>
    <property type="match status" value="1"/>
</dbReference>
<sequence>MIGIEGRLQVRNYENRSPALSSEALSHPQLVGNKAGVRQYLSEVLVNKFTFLESKKSSTLPEPVEPFNNQDYPATQSHINPFDPNFSNPNYNSPFATATTMAWSLNGTMNPISVSDDDLPF</sequence>
<dbReference type="RefSeq" id="WP_212724955.1">
    <property type="nucleotide sequence ID" value="NZ_CP071250.1"/>
</dbReference>
<gene>
    <name evidence="2" type="ORF">J0J70_08400</name>
</gene>
<reference evidence="2" key="1">
    <citation type="submission" date="2021-03" db="EMBL/GenBank/DDBJ databases">
        <title>Comparative Genomics and Metabolomics in the genus Turicibacter.</title>
        <authorList>
            <person name="Maki J."/>
            <person name="Looft T."/>
        </authorList>
    </citation>
    <scope>NUCLEOTIDE SEQUENCE</scope>
    <source>
        <strain evidence="2">ISU324</strain>
    </source>
</reference>
<evidence type="ECO:0008006" key="4">
    <source>
        <dbReference type="Google" id="ProtNLM"/>
    </source>
</evidence>